<dbReference type="Proteomes" id="UP001162992">
    <property type="component" value="Chromosome 4"/>
</dbReference>
<evidence type="ECO:0000313" key="2">
    <source>
        <dbReference type="Proteomes" id="UP001162992"/>
    </source>
</evidence>
<sequence length="1181" mass="133047">MSRPAMGKSSRQVEKSSAGLTGFLNMFDLSQDHLGRKSLSERRYSDGLEAPRNSLDIPSGIYDFPRHSVARSDEIPIAIEFPMVPARKSQSVDMQSKSSGIQDVSEDVEARNRGSNVVARLMGLDALPRQHGTLHPPKKRFEERISQQWQEGKLPQGSKLPPKVQTSAKILLHPEVDEHDEILSTKSLSFRDHPQERQLQEFKKHFRARQALQARERLQPEERSEQPVSNQEKTIFAAKKFANLKQISSKLDFHESKEFQDAVEFLHSNKEFFLKFLQEPNSSSGKHHENFAAPEARRPIKMKQMTKPVAGQIVKEFPEHRREASGPESFIRQPKVYGESKLTPKKQGGMPMQRPMGTALDRGRGAGAPNVAGQNRQEHPVSANTKNSTMDNNPTRIVVLKPNPGKSSQVRVLPPSSHSPRVSASNRDTKVYASEPRKERDRTRQSDLQVKKEERRISKEVSKDRMKVLPKDPRLIAREIATQVRDSVAKETDKSFASNEGMLSARLLDSGHRLNQVKTGTYSTVTESSDREVASAPASRRHVRDCPPTVSSSQPTSPCMSKTSAAAPSITSKEGKFQLMEKLRVFQIRGSEESLKETHKFSRNFAQMKPSKPPIMRSPAHSRNIMQLGKDFVDYPDNLHFDAGICSDGWSRASSFSKSSVILNNATSSDLYTRAEDESSNLATTFTSPNASSHTSSADDSSEGEAHINIDYKQNRNRLKVSMERASMESTKDFFRKTALTESLSYRCPPLSVKGLQPSKKVSRQFGMPDQHFAPMELTPNVSSRSGFSDTQTTCYSRAKNDDKRMTGKHYQSVESSSQNLSILQKLHTEKLKEADVGMEHQHDARENPSTEGNIQAKDQSSTRTKLWSLTPEALNKVDNTSEITSEKSEQPSPISVLDSLFDESPPGNSKEGTSELQELNLRLHFLKLDEQHLSRLEARRSIEAYKLDADSKKDEIPPNEALGNIHIQASDEKRRVPSILELSPELSLKNSWMENLSCPKGREEELMYFKKVILIFGLNEHNCAKYPLRARSLDVAPFKTLEDPIVLSALIPSDGKMEQKATVNRQLLFDFVRETVLSQLRVHSNSHPWIVTGRGSNYSKPNLKEVLKQAWIQILQHNEASYQESNSSLGHFVEKDLKKDQWMQVKDEIADIGDRLETLILCDLLEDATMDIVSCKKGFI</sequence>
<organism evidence="1 2">
    <name type="scientific">Diphasiastrum complanatum</name>
    <name type="common">Issler's clubmoss</name>
    <name type="synonym">Lycopodium complanatum</name>
    <dbReference type="NCBI Taxonomy" id="34168"/>
    <lineage>
        <taxon>Eukaryota</taxon>
        <taxon>Viridiplantae</taxon>
        <taxon>Streptophyta</taxon>
        <taxon>Embryophyta</taxon>
        <taxon>Tracheophyta</taxon>
        <taxon>Lycopodiopsida</taxon>
        <taxon>Lycopodiales</taxon>
        <taxon>Lycopodiaceae</taxon>
        <taxon>Lycopodioideae</taxon>
        <taxon>Diphasiastrum</taxon>
    </lineage>
</organism>
<comment type="caution">
    <text evidence="1">The sequence shown here is derived from an EMBL/GenBank/DDBJ whole genome shotgun (WGS) entry which is preliminary data.</text>
</comment>
<reference evidence="2" key="1">
    <citation type="journal article" date="2024" name="Proc. Natl. Acad. Sci. U.S.A.">
        <title>Extraordinary preservation of gene collinearity over three hundred million years revealed in homosporous lycophytes.</title>
        <authorList>
            <person name="Li C."/>
            <person name="Wickell D."/>
            <person name="Kuo L.Y."/>
            <person name="Chen X."/>
            <person name="Nie B."/>
            <person name="Liao X."/>
            <person name="Peng D."/>
            <person name="Ji J."/>
            <person name="Jenkins J."/>
            <person name="Williams M."/>
            <person name="Shu S."/>
            <person name="Plott C."/>
            <person name="Barry K."/>
            <person name="Rajasekar S."/>
            <person name="Grimwood J."/>
            <person name="Han X."/>
            <person name="Sun S."/>
            <person name="Hou Z."/>
            <person name="He W."/>
            <person name="Dai G."/>
            <person name="Sun C."/>
            <person name="Schmutz J."/>
            <person name="Leebens-Mack J.H."/>
            <person name="Li F.W."/>
            <person name="Wang L."/>
        </authorList>
    </citation>
    <scope>NUCLEOTIDE SEQUENCE [LARGE SCALE GENOMIC DNA]</scope>
    <source>
        <strain evidence="2">cv. PW_Plant_1</strain>
    </source>
</reference>
<keyword evidence="2" id="KW-1185">Reference proteome</keyword>
<accession>A0ACC2DWY7</accession>
<dbReference type="EMBL" id="CM055095">
    <property type="protein sequence ID" value="KAJ7558824.1"/>
    <property type="molecule type" value="Genomic_DNA"/>
</dbReference>
<protein>
    <submittedName>
        <fullName evidence="1">Uncharacterized protein</fullName>
    </submittedName>
</protein>
<proteinExistence type="predicted"/>
<name>A0ACC2DWY7_DIPCM</name>
<evidence type="ECO:0000313" key="1">
    <source>
        <dbReference type="EMBL" id="KAJ7558824.1"/>
    </source>
</evidence>
<gene>
    <name evidence="1" type="ORF">O6H91_04G057500</name>
</gene>